<name>A0ABR5C527_9STAP</name>
<reference evidence="1 2" key="1">
    <citation type="submission" date="2015-01" db="EMBL/GenBank/DDBJ databases">
        <authorList>
            <person name="Guo J."/>
        </authorList>
    </citation>
    <scope>NUCLEOTIDE SEQUENCE [LARGE SCALE GENOMIC DNA]</scope>
    <source>
        <strain evidence="1 2">DSM 22147</strain>
    </source>
</reference>
<dbReference type="EMBL" id="JXWY01000154">
    <property type="protein sequence ID" value="KIX89826.1"/>
    <property type="molecule type" value="Genomic_DNA"/>
</dbReference>
<organism evidence="1 2">
    <name type="scientific">Staphylococcus microti</name>
    <dbReference type="NCBI Taxonomy" id="569857"/>
    <lineage>
        <taxon>Bacteria</taxon>
        <taxon>Bacillati</taxon>
        <taxon>Bacillota</taxon>
        <taxon>Bacilli</taxon>
        <taxon>Bacillales</taxon>
        <taxon>Staphylococcaceae</taxon>
        <taxon>Staphylococcus</taxon>
    </lineage>
</organism>
<proteinExistence type="predicted"/>
<protein>
    <submittedName>
        <fullName evidence="1">Uncharacterized protein</fullName>
    </submittedName>
</protein>
<accession>A0ABR5C527</accession>
<dbReference type="Proteomes" id="UP000032366">
    <property type="component" value="Unassembled WGS sequence"/>
</dbReference>
<gene>
    <name evidence="1" type="ORF">TP70_10965</name>
</gene>
<comment type="caution">
    <text evidence="1">The sequence shown here is derived from an EMBL/GenBank/DDBJ whole genome shotgun (WGS) entry which is preliminary data.</text>
</comment>
<evidence type="ECO:0000313" key="1">
    <source>
        <dbReference type="EMBL" id="KIX89826.1"/>
    </source>
</evidence>
<sequence length="63" mass="7429">MYNNILQLLKIVDFQDDVEVRVQRATVIYNTLSYLPKDHVYQIHKQRNSVISVSTVKEPLQLL</sequence>
<keyword evidence="2" id="KW-1185">Reference proteome</keyword>
<evidence type="ECO:0000313" key="2">
    <source>
        <dbReference type="Proteomes" id="UP000032366"/>
    </source>
</evidence>